<dbReference type="Proteomes" id="UP000624703">
    <property type="component" value="Unassembled WGS sequence"/>
</dbReference>
<dbReference type="RefSeq" id="WP_200309752.1">
    <property type="nucleotide sequence ID" value="NZ_JAENIM010000008.1"/>
</dbReference>
<dbReference type="InterPro" id="IPR002327">
    <property type="entry name" value="Cyt_c_1A/1B"/>
</dbReference>
<keyword evidence="2 6" id="KW-0349">Heme</keyword>
<dbReference type="GO" id="GO:0020037">
    <property type="term" value="F:heme binding"/>
    <property type="evidence" value="ECO:0007669"/>
    <property type="project" value="InterPro"/>
</dbReference>
<protein>
    <recommendedName>
        <fullName evidence="8">Cytochrome c domain-containing protein</fullName>
    </recommendedName>
</protein>
<keyword evidence="7" id="KW-0732">Signal</keyword>
<dbReference type="AlphaFoldDB" id="A0A8J7MBM0"/>
<evidence type="ECO:0000313" key="10">
    <source>
        <dbReference type="Proteomes" id="UP000624703"/>
    </source>
</evidence>
<accession>A0A8J7MBM0</accession>
<proteinExistence type="predicted"/>
<organism evidence="9 10">
    <name type="scientific">Persicirhabdus sediminis</name>
    <dbReference type="NCBI Taxonomy" id="454144"/>
    <lineage>
        <taxon>Bacteria</taxon>
        <taxon>Pseudomonadati</taxon>
        <taxon>Verrucomicrobiota</taxon>
        <taxon>Verrucomicrobiia</taxon>
        <taxon>Verrucomicrobiales</taxon>
        <taxon>Verrucomicrobiaceae</taxon>
        <taxon>Persicirhabdus</taxon>
    </lineage>
</organism>
<gene>
    <name evidence="9" type="ORF">JIN82_00925</name>
</gene>
<evidence type="ECO:0000256" key="1">
    <source>
        <dbReference type="ARBA" id="ARBA00022448"/>
    </source>
</evidence>
<feature type="signal peptide" evidence="7">
    <location>
        <begin position="1"/>
        <end position="25"/>
    </location>
</feature>
<name>A0A8J7MBM0_9BACT</name>
<evidence type="ECO:0000256" key="7">
    <source>
        <dbReference type="SAM" id="SignalP"/>
    </source>
</evidence>
<dbReference type="PANTHER" id="PTHR11961">
    <property type="entry name" value="CYTOCHROME C"/>
    <property type="match status" value="1"/>
</dbReference>
<keyword evidence="1" id="KW-0813">Transport</keyword>
<evidence type="ECO:0000256" key="2">
    <source>
        <dbReference type="ARBA" id="ARBA00022617"/>
    </source>
</evidence>
<evidence type="ECO:0000259" key="8">
    <source>
        <dbReference type="PROSITE" id="PS51007"/>
    </source>
</evidence>
<keyword evidence="10" id="KW-1185">Reference proteome</keyword>
<reference evidence="9" key="1">
    <citation type="submission" date="2021-01" db="EMBL/GenBank/DDBJ databases">
        <title>Modified the classification status of verrucomicrobia.</title>
        <authorList>
            <person name="Feng X."/>
        </authorList>
    </citation>
    <scope>NUCLEOTIDE SEQUENCE</scope>
    <source>
        <strain evidence="9">_KCTC 22039</strain>
    </source>
</reference>
<keyword evidence="5 6" id="KW-0408">Iron</keyword>
<feature type="domain" description="Cytochrome c" evidence="8">
    <location>
        <begin position="388"/>
        <end position="486"/>
    </location>
</feature>
<dbReference type="SUPFAM" id="SSF46626">
    <property type="entry name" value="Cytochrome c"/>
    <property type="match status" value="1"/>
</dbReference>
<evidence type="ECO:0000256" key="6">
    <source>
        <dbReference type="PROSITE-ProRule" id="PRU00433"/>
    </source>
</evidence>
<dbReference type="Gene3D" id="1.10.760.10">
    <property type="entry name" value="Cytochrome c-like domain"/>
    <property type="match status" value="1"/>
</dbReference>
<dbReference type="PRINTS" id="PR00604">
    <property type="entry name" value="CYTCHRMECIAB"/>
</dbReference>
<evidence type="ECO:0000313" key="9">
    <source>
        <dbReference type="EMBL" id="MBK1789709.1"/>
    </source>
</evidence>
<sequence>MKNIFTKAVSSVLFSSLLCCGLALGEKGKNKPDKKDKSDEWSSSEYSGIRTHKNLRAAMLSKGFSWLSGSPADNEKLSIGKNAQFFGFVALRGESGRAANRGILGRAFFAISDDKQKEILTKAVLAEDEPLKNWWKTRETILRIFENHLYNGEPIDEEKTIKAGKEFCKLGGIVAIHEARAYAALEDTLTEDQLRKIKAWRIDPETAQEFGDGGRVESDKLTREQAKQLEDLFAKAFSWLTGKPEDNLVIPLGQPAQFFGFVAVRHQSGHAASRGKIAKSFRDILSASQLKMVDAAIAEQIPVVNNFTDERAKFLDQLELLRTDADKFDEALALEIAEKMGALEAEAGWIEAKVYRKIRESMSDEQTKLMMKLRGDYVLDDKQVEALTLNQRGEQLAILCSACHGATGAMAGPELEGMFDRPIASVDTYEYSSAMKKHSADGPWTAEKLDEFLANPKAFAPGTKMEFQGLLNAEDRKAIINYYKVK</sequence>
<dbReference type="Pfam" id="PF00034">
    <property type="entry name" value="Cytochrom_C"/>
    <property type="match status" value="1"/>
</dbReference>
<dbReference type="InterPro" id="IPR036909">
    <property type="entry name" value="Cyt_c-like_dom_sf"/>
</dbReference>
<evidence type="ECO:0000256" key="5">
    <source>
        <dbReference type="ARBA" id="ARBA00023004"/>
    </source>
</evidence>
<dbReference type="EMBL" id="JAENIM010000008">
    <property type="protein sequence ID" value="MBK1789709.1"/>
    <property type="molecule type" value="Genomic_DNA"/>
</dbReference>
<dbReference type="InterPro" id="IPR009056">
    <property type="entry name" value="Cyt_c-like_dom"/>
</dbReference>
<keyword evidence="4" id="KW-0249">Electron transport</keyword>
<comment type="caution">
    <text evidence="9">The sequence shown here is derived from an EMBL/GenBank/DDBJ whole genome shotgun (WGS) entry which is preliminary data.</text>
</comment>
<keyword evidence="3 6" id="KW-0479">Metal-binding</keyword>
<evidence type="ECO:0000256" key="3">
    <source>
        <dbReference type="ARBA" id="ARBA00022723"/>
    </source>
</evidence>
<evidence type="ECO:0000256" key="4">
    <source>
        <dbReference type="ARBA" id="ARBA00022982"/>
    </source>
</evidence>
<dbReference type="GO" id="GO:0046872">
    <property type="term" value="F:metal ion binding"/>
    <property type="evidence" value="ECO:0007669"/>
    <property type="project" value="UniProtKB-KW"/>
</dbReference>
<feature type="chain" id="PRO_5035289032" description="Cytochrome c domain-containing protein" evidence="7">
    <location>
        <begin position="26"/>
        <end position="486"/>
    </location>
</feature>
<dbReference type="PROSITE" id="PS51007">
    <property type="entry name" value="CYTC"/>
    <property type="match status" value="1"/>
</dbReference>
<dbReference type="GO" id="GO:0009055">
    <property type="term" value="F:electron transfer activity"/>
    <property type="evidence" value="ECO:0007669"/>
    <property type="project" value="InterPro"/>
</dbReference>